<proteinExistence type="predicted"/>
<dbReference type="EMBL" id="PUHZ01000025">
    <property type="protein sequence ID" value="PQO42494.1"/>
    <property type="molecule type" value="Genomic_DNA"/>
</dbReference>
<evidence type="ECO:0000313" key="1">
    <source>
        <dbReference type="EMBL" id="PQO42494.1"/>
    </source>
</evidence>
<name>A0A2S8GEH2_9BACT</name>
<dbReference type="AlphaFoldDB" id="A0A2S8GEH2"/>
<accession>A0A2S8GEH2</accession>
<organism evidence="1 2">
    <name type="scientific">Blastopirellula marina</name>
    <dbReference type="NCBI Taxonomy" id="124"/>
    <lineage>
        <taxon>Bacteria</taxon>
        <taxon>Pseudomonadati</taxon>
        <taxon>Planctomycetota</taxon>
        <taxon>Planctomycetia</taxon>
        <taxon>Pirellulales</taxon>
        <taxon>Pirellulaceae</taxon>
        <taxon>Blastopirellula</taxon>
    </lineage>
</organism>
<sequence length="93" mass="9409">MRKALHAAIGAEVEGEMTIADVAGETMTAEGETMTAEEVTIGDAAVTIAGEAAMTAAGVVVRSLIRSICSVDSIAIATAPSTQKRRKALGASF</sequence>
<reference evidence="1 2" key="1">
    <citation type="submission" date="2018-02" db="EMBL/GenBank/DDBJ databases">
        <title>Comparative genomes isolates from brazilian mangrove.</title>
        <authorList>
            <person name="Araujo J.E."/>
            <person name="Taketani R.G."/>
            <person name="Silva M.C.P."/>
            <person name="Loureco M.V."/>
            <person name="Andreote F.D."/>
        </authorList>
    </citation>
    <scope>NUCLEOTIDE SEQUENCE [LARGE SCALE GENOMIC DNA]</scope>
    <source>
        <strain evidence="1 2">Nap-Phe MGV</strain>
    </source>
</reference>
<evidence type="ECO:0000313" key="2">
    <source>
        <dbReference type="Proteomes" id="UP000237819"/>
    </source>
</evidence>
<dbReference type="RefSeq" id="WP_105339071.1">
    <property type="nucleotide sequence ID" value="NZ_PUHZ01000025.1"/>
</dbReference>
<gene>
    <name evidence="1" type="ORF">C5Y93_29655</name>
</gene>
<comment type="caution">
    <text evidence="1">The sequence shown here is derived from an EMBL/GenBank/DDBJ whole genome shotgun (WGS) entry which is preliminary data.</text>
</comment>
<dbReference type="Proteomes" id="UP000237819">
    <property type="component" value="Unassembled WGS sequence"/>
</dbReference>
<protein>
    <submittedName>
        <fullName evidence="1">Uncharacterized protein</fullName>
    </submittedName>
</protein>